<name>A0A167NRH2_9HYPO</name>
<proteinExistence type="inferred from homology"/>
<dbReference type="AlphaFoldDB" id="A0A167NRH2"/>
<sequence>MAASKYVTLISEEGFEFVVLRAATEVSPVVKRMLDPKGQFSEAKSGRCTFPEISAPVLEKVAEYFQYWYKNQNKEDVPDMEIPTELCLELLMAADYLGMDKLG</sequence>
<dbReference type="STRING" id="1081102.A0A167NRH2"/>
<evidence type="ECO:0000256" key="3">
    <source>
        <dbReference type="ARBA" id="ARBA00021347"/>
    </source>
</evidence>
<protein>
    <recommendedName>
        <fullName evidence="3">Elongin-C</fullName>
    </recommendedName>
</protein>
<accession>A0A167NRH2</accession>
<dbReference type="Pfam" id="PF03931">
    <property type="entry name" value="Skp1_POZ"/>
    <property type="match status" value="1"/>
</dbReference>
<dbReference type="SUPFAM" id="SSF54695">
    <property type="entry name" value="POZ domain"/>
    <property type="match status" value="1"/>
</dbReference>
<dbReference type="InterPro" id="IPR001232">
    <property type="entry name" value="SKP1-like"/>
</dbReference>
<dbReference type="PANTHER" id="PTHR20648">
    <property type="entry name" value="ELONGIN-C"/>
    <property type="match status" value="1"/>
</dbReference>
<dbReference type="OrthoDB" id="249087at2759"/>
<feature type="domain" description="SKP1 component POZ" evidence="6">
    <location>
        <begin position="6"/>
        <end position="67"/>
    </location>
</feature>
<evidence type="ECO:0000256" key="4">
    <source>
        <dbReference type="ARBA" id="ARBA00023242"/>
    </source>
</evidence>
<dbReference type="InterPro" id="IPR039948">
    <property type="entry name" value="ELC1"/>
</dbReference>
<reference evidence="7 8" key="1">
    <citation type="journal article" date="2016" name="Genome Biol. Evol.">
        <title>Divergent and convergent evolution of fungal pathogenicity.</title>
        <authorList>
            <person name="Shang Y."/>
            <person name="Xiao G."/>
            <person name="Zheng P."/>
            <person name="Cen K."/>
            <person name="Zhan S."/>
            <person name="Wang C."/>
        </authorList>
    </citation>
    <scope>NUCLEOTIDE SEQUENCE [LARGE SCALE GENOMIC DNA]</scope>
    <source>
        <strain evidence="7 8">RCEF 264</strain>
    </source>
</reference>
<organism evidence="7 8">
    <name type="scientific">Niveomyces insectorum RCEF 264</name>
    <dbReference type="NCBI Taxonomy" id="1081102"/>
    <lineage>
        <taxon>Eukaryota</taxon>
        <taxon>Fungi</taxon>
        <taxon>Dikarya</taxon>
        <taxon>Ascomycota</taxon>
        <taxon>Pezizomycotina</taxon>
        <taxon>Sordariomycetes</taxon>
        <taxon>Hypocreomycetidae</taxon>
        <taxon>Hypocreales</taxon>
        <taxon>Cordycipitaceae</taxon>
        <taxon>Niveomyces</taxon>
    </lineage>
</organism>
<comment type="caution">
    <text evidence="7">The sequence shown here is derived from an EMBL/GenBank/DDBJ whole genome shotgun (WGS) entry which is preliminary data.</text>
</comment>
<evidence type="ECO:0000313" key="7">
    <source>
        <dbReference type="EMBL" id="OAA55834.1"/>
    </source>
</evidence>
<dbReference type="Gene3D" id="3.30.710.10">
    <property type="entry name" value="Potassium Channel Kv1.1, Chain A"/>
    <property type="match status" value="1"/>
</dbReference>
<keyword evidence="4" id="KW-0539">Nucleus</keyword>
<dbReference type="InterPro" id="IPR011333">
    <property type="entry name" value="SKP1/BTB/POZ_sf"/>
</dbReference>
<dbReference type="SMART" id="SM00512">
    <property type="entry name" value="Skp1"/>
    <property type="match status" value="1"/>
</dbReference>
<gene>
    <name evidence="7" type="ORF">SPI_08041</name>
</gene>
<dbReference type="Proteomes" id="UP000076874">
    <property type="component" value="Unassembled WGS sequence"/>
</dbReference>
<dbReference type="FunFam" id="3.30.710.10:FF:000035">
    <property type="entry name" value="Elongin C transcription elongation factor"/>
    <property type="match status" value="1"/>
</dbReference>
<evidence type="ECO:0000256" key="5">
    <source>
        <dbReference type="ARBA" id="ARBA00045385"/>
    </source>
</evidence>
<dbReference type="InterPro" id="IPR016073">
    <property type="entry name" value="Skp1_comp_POZ"/>
</dbReference>
<evidence type="ECO:0000256" key="2">
    <source>
        <dbReference type="ARBA" id="ARBA00009993"/>
    </source>
</evidence>
<evidence type="ECO:0000259" key="6">
    <source>
        <dbReference type="Pfam" id="PF03931"/>
    </source>
</evidence>
<comment type="function">
    <text evidence="5">Essential component of the SCF (SKP1-CUL1-F-box protein) E3 ubiquitin ligase complexes, which mediate the ubiquitination and subsequent proteasomal degradation of target proteins. Controls sulfur metabolite repression, probably by mediating the inactivation or degradation of the metR transcription factor.</text>
</comment>
<dbReference type="EMBL" id="AZHD01000018">
    <property type="protein sequence ID" value="OAA55834.1"/>
    <property type="molecule type" value="Genomic_DNA"/>
</dbReference>
<evidence type="ECO:0000256" key="1">
    <source>
        <dbReference type="ARBA" id="ARBA00004123"/>
    </source>
</evidence>
<dbReference type="CDD" id="cd18321">
    <property type="entry name" value="BTB_POZ_EloC"/>
    <property type="match status" value="1"/>
</dbReference>
<dbReference type="GO" id="GO:0005634">
    <property type="term" value="C:nucleus"/>
    <property type="evidence" value="ECO:0007669"/>
    <property type="project" value="UniProtKB-SubCell"/>
</dbReference>
<dbReference type="GO" id="GO:0006511">
    <property type="term" value="P:ubiquitin-dependent protein catabolic process"/>
    <property type="evidence" value="ECO:0007669"/>
    <property type="project" value="InterPro"/>
</dbReference>
<evidence type="ECO:0000313" key="8">
    <source>
        <dbReference type="Proteomes" id="UP000076874"/>
    </source>
</evidence>
<keyword evidence="8" id="KW-1185">Reference proteome</keyword>
<comment type="similarity">
    <text evidence="2">Belongs to the SKP1 family.</text>
</comment>
<comment type="subcellular location">
    <subcellularLocation>
        <location evidence="1">Nucleus</location>
    </subcellularLocation>
</comment>